<name>A0A8X8ALR1_BRACI</name>
<organism evidence="1 2">
    <name type="scientific">Brassica carinata</name>
    <name type="common">Ethiopian mustard</name>
    <name type="synonym">Abyssinian cabbage</name>
    <dbReference type="NCBI Taxonomy" id="52824"/>
    <lineage>
        <taxon>Eukaryota</taxon>
        <taxon>Viridiplantae</taxon>
        <taxon>Streptophyta</taxon>
        <taxon>Embryophyta</taxon>
        <taxon>Tracheophyta</taxon>
        <taxon>Spermatophyta</taxon>
        <taxon>Magnoliopsida</taxon>
        <taxon>eudicotyledons</taxon>
        <taxon>Gunneridae</taxon>
        <taxon>Pentapetalae</taxon>
        <taxon>rosids</taxon>
        <taxon>malvids</taxon>
        <taxon>Brassicales</taxon>
        <taxon>Brassicaceae</taxon>
        <taxon>Brassiceae</taxon>
        <taxon>Brassica</taxon>
    </lineage>
</organism>
<protein>
    <submittedName>
        <fullName evidence="1">Uncharacterized protein</fullName>
    </submittedName>
</protein>
<dbReference type="AlphaFoldDB" id="A0A8X8ALR1"/>
<reference evidence="1 2" key="1">
    <citation type="submission" date="2020-02" db="EMBL/GenBank/DDBJ databases">
        <authorList>
            <person name="Ma Q."/>
            <person name="Huang Y."/>
            <person name="Song X."/>
            <person name="Pei D."/>
        </authorList>
    </citation>
    <scope>NUCLEOTIDE SEQUENCE [LARGE SCALE GENOMIC DNA]</scope>
    <source>
        <strain evidence="1">Sxm20200214</strain>
        <tissue evidence="1">Leaf</tissue>
    </source>
</reference>
<evidence type="ECO:0000313" key="2">
    <source>
        <dbReference type="Proteomes" id="UP000886595"/>
    </source>
</evidence>
<dbReference type="EMBL" id="JAAMPC010000006">
    <property type="protein sequence ID" value="KAG2308064.1"/>
    <property type="molecule type" value="Genomic_DNA"/>
</dbReference>
<comment type="caution">
    <text evidence="1">The sequence shown here is derived from an EMBL/GenBank/DDBJ whole genome shotgun (WGS) entry which is preliminary data.</text>
</comment>
<dbReference type="Proteomes" id="UP000886595">
    <property type="component" value="Unassembled WGS sequence"/>
</dbReference>
<proteinExistence type="predicted"/>
<sequence>MMILVEAIRGLRKERERLISQLAQEVLIPSLISQLACDISERITAVYDVASGARVLPPFGRESGFSLGRFLDDDEEDIVVDGGVENRRIRPNALTSITKAIRHISHIRSSSLVELTGFSNREEDTLYRRSNRFN</sequence>
<gene>
    <name evidence="1" type="ORF">Bca52824_027812</name>
</gene>
<keyword evidence="2" id="KW-1185">Reference proteome</keyword>
<evidence type="ECO:0000313" key="1">
    <source>
        <dbReference type="EMBL" id="KAG2308064.1"/>
    </source>
</evidence>
<accession>A0A8X8ALR1</accession>